<gene>
    <name evidence="5" type="ORF">COX08_02390</name>
</gene>
<evidence type="ECO:0000256" key="2">
    <source>
        <dbReference type="ARBA" id="ARBA00022676"/>
    </source>
</evidence>
<evidence type="ECO:0000259" key="4">
    <source>
        <dbReference type="Pfam" id="PF00535"/>
    </source>
</evidence>
<keyword evidence="3" id="KW-0808">Transferase</keyword>
<protein>
    <recommendedName>
        <fullName evidence="4">Glycosyltransferase 2-like domain-containing protein</fullName>
    </recommendedName>
</protein>
<evidence type="ECO:0000313" key="6">
    <source>
        <dbReference type="Proteomes" id="UP000229459"/>
    </source>
</evidence>
<dbReference type="GO" id="GO:0016757">
    <property type="term" value="F:glycosyltransferase activity"/>
    <property type="evidence" value="ECO:0007669"/>
    <property type="project" value="UniProtKB-KW"/>
</dbReference>
<dbReference type="AlphaFoldDB" id="A0A2H0B6E6"/>
<accession>A0A2H0B6E6</accession>
<organism evidence="5 6">
    <name type="scientific">Candidatus Beckwithbacteria bacterium CG23_combo_of_CG06-09_8_20_14_all_34_8</name>
    <dbReference type="NCBI Taxonomy" id="1974497"/>
    <lineage>
        <taxon>Bacteria</taxon>
        <taxon>Candidatus Beckwithiibacteriota</taxon>
    </lineage>
</organism>
<feature type="domain" description="Glycosyltransferase 2-like" evidence="4">
    <location>
        <begin position="8"/>
        <end position="177"/>
    </location>
</feature>
<dbReference type="InterPro" id="IPR001173">
    <property type="entry name" value="Glyco_trans_2-like"/>
</dbReference>
<keyword evidence="2" id="KW-0328">Glycosyltransferase</keyword>
<dbReference type="PANTHER" id="PTHR43179:SF12">
    <property type="entry name" value="GALACTOFURANOSYLTRANSFERASE GLFT2"/>
    <property type="match status" value="1"/>
</dbReference>
<dbReference type="PANTHER" id="PTHR43179">
    <property type="entry name" value="RHAMNOSYLTRANSFERASE WBBL"/>
    <property type="match status" value="1"/>
</dbReference>
<dbReference type="Gene3D" id="3.90.550.10">
    <property type="entry name" value="Spore Coat Polysaccharide Biosynthesis Protein SpsA, Chain A"/>
    <property type="match status" value="1"/>
</dbReference>
<reference evidence="5 6" key="1">
    <citation type="submission" date="2017-09" db="EMBL/GenBank/DDBJ databases">
        <title>Depth-based differentiation of microbial function through sediment-hosted aquifers and enrichment of novel symbionts in the deep terrestrial subsurface.</title>
        <authorList>
            <person name="Probst A.J."/>
            <person name="Ladd B."/>
            <person name="Jarett J.K."/>
            <person name="Geller-Mcgrath D.E."/>
            <person name="Sieber C.M."/>
            <person name="Emerson J.B."/>
            <person name="Anantharaman K."/>
            <person name="Thomas B.C."/>
            <person name="Malmstrom R."/>
            <person name="Stieglmeier M."/>
            <person name="Klingl A."/>
            <person name="Woyke T."/>
            <person name="Ryan C.M."/>
            <person name="Banfield J.F."/>
        </authorList>
    </citation>
    <scope>NUCLEOTIDE SEQUENCE [LARGE SCALE GENOMIC DNA]</scope>
    <source>
        <strain evidence="5">CG23_combo_of_CG06-09_8_20_14_all_34_8</strain>
    </source>
</reference>
<sequence length="302" mass="34952">MEYPRVAILILHYGQIEFTKKCIQSLLRNDYKSYYILILDNSGLRQLDLLWFNKLQKTSIYYAKQNMGFAAGCNFLASKALIKNFDYLLFLNNDTQVDSKLIIELVKIANNQKDTGAVGCAISYLQNPQKIWFAGGYLDAKYCFTRHYLINKSISSLKKLSKTRIIDWVTGCCMLISVQNWRKIGDFDTDYQSYFEDVDWCYRAKTKGLRNIIINQILLKHAVSASFGIEGSNNLTVNRAYYYARNPLLFIKKYLKGYKKNLALCGQTTFVLAYYVINMLKTKNTRSIISYLNGLYAGFKNK</sequence>
<proteinExistence type="inferred from homology"/>
<dbReference type="EMBL" id="PCSR01000053">
    <property type="protein sequence ID" value="PIP53191.1"/>
    <property type="molecule type" value="Genomic_DNA"/>
</dbReference>
<comment type="similarity">
    <text evidence="1">Belongs to the glycosyltransferase 2 family.</text>
</comment>
<dbReference type="Pfam" id="PF00535">
    <property type="entry name" value="Glycos_transf_2"/>
    <property type="match status" value="1"/>
</dbReference>
<evidence type="ECO:0000313" key="5">
    <source>
        <dbReference type="EMBL" id="PIP53191.1"/>
    </source>
</evidence>
<comment type="caution">
    <text evidence="5">The sequence shown here is derived from an EMBL/GenBank/DDBJ whole genome shotgun (WGS) entry which is preliminary data.</text>
</comment>
<dbReference type="Proteomes" id="UP000229459">
    <property type="component" value="Unassembled WGS sequence"/>
</dbReference>
<evidence type="ECO:0000256" key="3">
    <source>
        <dbReference type="ARBA" id="ARBA00022679"/>
    </source>
</evidence>
<dbReference type="InterPro" id="IPR029044">
    <property type="entry name" value="Nucleotide-diphossugar_trans"/>
</dbReference>
<name>A0A2H0B6E6_9BACT</name>
<evidence type="ECO:0000256" key="1">
    <source>
        <dbReference type="ARBA" id="ARBA00006739"/>
    </source>
</evidence>
<dbReference type="SUPFAM" id="SSF53448">
    <property type="entry name" value="Nucleotide-diphospho-sugar transferases"/>
    <property type="match status" value="1"/>
</dbReference>